<evidence type="ECO:0000313" key="6">
    <source>
        <dbReference type="Proteomes" id="UP001596337"/>
    </source>
</evidence>
<dbReference type="PROSITE" id="PS01247">
    <property type="entry name" value="IUNH"/>
    <property type="match status" value="1"/>
</dbReference>
<dbReference type="PANTHER" id="PTHR12304">
    <property type="entry name" value="INOSINE-URIDINE PREFERRING NUCLEOSIDE HYDROLASE"/>
    <property type="match status" value="1"/>
</dbReference>
<dbReference type="SUPFAM" id="SSF53590">
    <property type="entry name" value="Nucleoside hydrolase"/>
    <property type="match status" value="1"/>
</dbReference>
<evidence type="ECO:0000256" key="1">
    <source>
        <dbReference type="ARBA" id="ARBA00022801"/>
    </source>
</evidence>
<dbReference type="Gene3D" id="3.90.245.10">
    <property type="entry name" value="Ribonucleoside hydrolase-like"/>
    <property type="match status" value="1"/>
</dbReference>
<name>A0ABW2C6U0_9PSEU</name>
<proteinExistence type="predicted"/>
<evidence type="ECO:0000256" key="2">
    <source>
        <dbReference type="ARBA" id="ARBA00023295"/>
    </source>
</evidence>
<dbReference type="Proteomes" id="UP001596337">
    <property type="component" value="Unassembled WGS sequence"/>
</dbReference>
<dbReference type="Pfam" id="PF01156">
    <property type="entry name" value="IU_nuc_hydro"/>
    <property type="match status" value="1"/>
</dbReference>
<evidence type="ECO:0000259" key="4">
    <source>
        <dbReference type="Pfam" id="PF01156"/>
    </source>
</evidence>
<keyword evidence="6" id="KW-1185">Reference proteome</keyword>
<evidence type="ECO:0000256" key="3">
    <source>
        <dbReference type="SAM" id="MobiDB-lite"/>
    </source>
</evidence>
<organism evidence="5 6">
    <name type="scientific">Haloechinothrix salitolerans</name>
    <dbReference type="NCBI Taxonomy" id="926830"/>
    <lineage>
        <taxon>Bacteria</taxon>
        <taxon>Bacillati</taxon>
        <taxon>Actinomycetota</taxon>
        <taxon>Actinomycetes</taxon>
        <taxon>Pseudonocardiales</taxon>
        <taxon>Pseudonocardiaceae</taxon>
        <taxon>Haloechinothrix</taxon>
    </lineage>
</organism>
<gene>
    <name evidence="5" type="ORF">ACFQGD_23080</name>
</gene>
<dbReference type="RefSeq" id="WP_345394082.1">
    <property type="nucleotide sequence ID" value="NZ_BAABLA010000021.1"/>
</dbReference>
<feature type="domain" description="Inosine/uridine-preferring nucleoside hydrolase" evidence="4">
    <location>
        <begin position="4"/>
        <end position="308"/>
    </location>
</feature>
<keyword evidence="1 5" id="KW-0378">Hydrolase</keyword>
<protein>
    <submittedName>
        <fullName evidence="5">Nucleoside hydrolase</fullName>
    </submittedName>
</protein>
<sequence>MTRLIIDTDPGVDDAIAIAIAALHPGTDLLAVTTVFGNVGLEKTTRNALRILELCGRSDVPVAAGAAMPLVHPQARRDSSAHGDDGLSGHADVLPPTSREPVAGGAVALMASLLEQADEPVTIAPIGPLTNIAALLAAYPHLKPKIERLVIMGGALEGGNVSARAEFNVWSDPEAARRVLVADDVPSVLVPMDLTYRCAVDTEWMERLAASGRVGEALCALTPEYVRHYTGALGWPGMVVHDAVAIVEAITPGTLVTESLPLDVECSFGPSRGAVIADRRRQAQIDDTVPLDVRGRVNVAVDTDIDRLRALLLHGIQEKMDA</sequence>
<keyword evidence="2" id="KW-0326">Glycosidase</keyword>
<accession>A0ABW2C6U0</accession>
<feature type="region of interest" description="Disordered" evidence="3">
    <location>
        <begin position="74"/>
        <end position="98"/>
    </location>
</feature>
<dbReference type="InterPro" id="IPR036452">
    <property type="entry name" value="Ribo_hydro-like"/>
</dbReference>
<comment type="caution">
    <text evidence="5">The sequence shown here is derived from an EMBL/GenBank/DDBJ whole genome shotgun (WGS) entry which is preliminary data.</text>
</comment>
<dbReference type="GO" id="GO:0016787">
    <property type="term" value="F:hydrolase activity"/>
    <property type="evidence" value="ECO:0007669"/>
    <property type="project" value="UniProtKB-KW"/>
</dbReference>
<dbReference type="InterPro" id="IPR001910">
    <property type="entry name" value="Inosine/uridine_hydrolase_dom"/>
</dbReference>
<dbReference type="PANTHER" id="PTHR12304:SF4">
    <property type="entry name" value="URIDINE NUCLEOSIDASE"/>
    <property type="match status" value="1"/>
</dbReference>
<dbReference type="InterPro" id="IPR015910">
    <property type="entry name" value="I/U_nuclsd_hydro_CS"/>
</dbReference>
<dbReference type="EMBL" id="JBHSXX010000001">
    <property type="protein sequence ID" value="MFC6870030.1"/>
    <property type="molecule type" value="Genomic_DNA"/>
</dbReference>
<dbReference type="InterPro" id="IPR023186">
    <property type="entry name" value="IUNH"/>
</dbReference>
<evidence type="ECO:0000313" key="5">
    <source>
        <dbReference type="EMBL" id="MFC6870030.1"/>
    </source>
</evidence>
<feature type="compositionally biased region" description="Basic and acidic residues" evidence="3">
    <location>
        <begin position="75"/>
        <end position="87"/>
    </location>
</feature>
<reference evidence="6" key="1">
    <citation type="journal article" date="2019" name="Int. J. Syst. Evol. Microbiol.">
        <title>The Global Catalogue of Microorganisms (GCM) 10K type strain sequencing project: providing services to taxonomists for standard genome sequencing and annotation.</title>
        <authorList>
            <consortium name="The Broad Institute Genomics Platform"/>
            <consortium name="The Broad Institute Genome Sequencing Center for Infectious Disease"/>
            <person name="Wu L."/>
            <person name="Ma J."/>
        </authorList>
    </citation>
    <scope>NUCLEOTIDE SEQUENCE [LARGE SCALE GENOMIC DNA]</scope>
    <source>
        <strain evidence="6">KCTC 32255</strain>
    </source>
</reference>